<reference evidence="2" key="1">
    <citation type="journal article" date="2014" name="Front. Microbiol.">
        <title>High frequency of phylogenetically diverse reductive dehalogenase-homologous genes in deep subseafloor sedimentary metagenomes.</title>
        <authorList>
            <person name="Kawai M."/>
            <person name="Futagami T."/>
            <person name="Toyoda A."/>
            <person name="Takaki Y."/>
            <person name="Nishi S."/>
            <person name="Hori S."/>
            <person name="Arai W."/>
            <person name="Tsubouchi T."/>
            <person name="Morono Y."/>
            <person name="Uchiyama I."/>
            <person name="Ito T."/>
            <person name="Fujiyama A."/>
            <person name="Inagaki F."/>
            <person name="Takami H."/>
        </authorList>
    </citation>
    <scope>NUCLEOTIDE SEQUENCE</scope>
    <source>
        <strain evidence="2">Expedition CK06-06</strain>
    </source>
</reference>
<sequence>MAIKTLRPNAAGDETNITYQFPDSTFHWDKVDEEVADDETTKVYIERTTLGTTEERDLYALPDPAGLGLIAKVTVHFRARADVALHDGISYSRHMHACIKTHETIYKSGNIGGTDSWAPYSYDWEVNPFTGFPWTRVEIDALQLGVELYLSVAGGDPPPTVSLRCTQVYVEVDYTPSTWENIDGATTDPYNDTGAPSDGSGGHFSQHP</sequence>
<comment type="caution">
    <text evidence="2">The sequence shown here is derived from an EMBL/GenBank/DDBJ whole genome shotgun (WGS) entry which is preliminary data.</text>
</comment>
<organism evidence="2">
    <name type="scientific">marine sediment metagenome</name>
    <dbReference type="NCBI Taxonomy" id="412755"/>
    <lineage>
        <taxon>unclassified sequences</taxon>
        <taxon>metagenomes</taxon>
        <taxon>ecological metagenomes</taxon>
    </lineage>
</organism>
<evidence type="ECO:0008006" key="3">
    <source>
        <dbReference type="Google" id="ProtNLM"/>
    </source>
</evidence>
<protein>
    <recommendedName>
        <fullName evidence="3">F5/8 type C domain-containing protein</fullName>
    </recommendedName>
</protein>
<accession>X1R1V7</accession>
<gene>
    <name evidence="2" type="ORF">S12H4_18232</name>
</gene>
<proteinExistence type="predicted"/>
<evidence type="ECO:0000313" key="2">
    <source>
        <dbReference type="EMBL" id="GAI74772.1"/>
    </source>
</evidence>
<evidence type="ECO:0000256" key="1">
    <source>
        <dbReference type="SAM" id="MobiDB-lite"/>
    </source>
</evidence>
<dbReference type="EMBL" id="BARW01008986">
    <property type="protein sequence ID" value="GAI74772.1"/>
    <property type="molecule type" value="Genomic_DNA"/>
</dbReference>
<dbReference type="AlphaFoldDB" id="X1R1V7"/>
<name>X1R1V7_9ZZZZ</name>
<feature type="region of interest" description="Disordered" evidence="1">
    <location>
        <begin position="180"/>
        <end position="208"/>
    </location>
</feature>